<evidence type="ECO:0000313" key="5">
    <source>
        <dbReference type="Proteomes" id="UP000078397"/>
    </source>
</evidence>
<evidence type="ECO:0000256" key="2">
    <source>
        <dbReference type="ARBA" id="ARBA00023242"/>
    </source>
</evidence>
<dbReference type="EMBL" id="LSBJ02000027">
    <property type="protein sequence ID" value="OAQ58317.1"/>
    <property type="molecule type" value="Genomic_DNA"/>
</dbReference>
<keyword evidence="2" id="KW-0539">Nucleus</keyword>
<dbReference type="STRING" id="1380566.A0A179EYP1"/>
<comment type="subcellular location">
    <subcellularLocation>
        <location evidence="1">Nucleus</location>
    </subcellularLocation>
</comment>
<dbReference type="AlphaFoldDB" id="A0A179EYP1"/>
<keyword evidence="5" id="KW-1185">Reference proteome</keyword>
<dbReference type="PANTHER" id="PTHR37534:SF46">
    <property type="entry name" value="ZN(II)2CYS6 TRANSCRIPTION FACTOR (EUROFUNG)"/>
    <property type="match status" value="1"/>
</dbReference>
<dbReference type="GO" id="GO:0005634">
    <property type="term" value="C:nucleus"/>
    <property type="evidence" value="ECO:0007669"/>
    <property type="project" value="UniProtKB-SubCell"/>
</dbReference>
<feature type="domain" description="Zn(2)-C6 fungal-type" evidence="3">
    <location>
        <begin position="14"/>
        <end position="44"/>
    </location>
</feature>
<dbReference type="KEGG" id="pchm:VFPPC_11655"/>
<dbReference type="PANTHER" id="PTHR37534">
    <property type="entry name" value="TRANSCRIPTIONAL ACTIVATOR PROTEIN UGA3"/>
    <property type="match status" value="1"/>
</dbReference>
<dbReference type="InterPro" id="IPR036864">
    <property type="entry name" value="Zn2-C6_fun-type_DNA-bd_sf"/>
</dbReference>
<dbReference type="GO" id="GO:0008270">
    <property type="term" value="F:zinc ion binding"/>
    <property type="evidence" value="ECO:0007669"/>
    <property type="project" value="InterPro"/>
</dbReference>
<dbReference type="SMART" id="SM00066">
    <property type="entry name" value="GAL4"/>
    <property type="match status" value="1"/>
</dbReference>
<dbReference type="RefSeq" id="XP_018136494.1">
    <property type="nucleotide sequence ID" value="XM_018289775.1"/>
</dbReference>
<organism evidence="4 5">
    <name type="scientific">Pochonia chlamydosporia 170</name>
    <dbReference type="NCBI Taxonomy" id="1380566"/>
    <lineage>
        <taxon>Eukaryota</taxon>
        <taxon>Fungi</taxon>
        <taxon>Dikarya</taxon>
        <taxon>Ascomycota</taxon>
        <taxon>Pezizomycotina</taxon>
        <taxon>Sordariomycetes</taxon>
        <taxon>Hypocreomycetidae</taxon>
        <taxon>Hypocreales</taxon>
        <taxon>Clavicipitaceae</taxon>
        <taxon>Pochonia</taxon>
    </lineage>
</organism>
<dbReference type="GeneID" id="28853769"/>
<dbReference type="SUPFAM" id="SSF57701">
    <property type="entry name" value="Zn2/Cys6 DNA-binding domain"/>
    <property type="match status" value="1"/>
</dbReference>
<dbReference type="Pfam" id="PF00172">
    <property type="entry name" value="Zn_clus"/>
    <property type="match status" value="1"/>
</dbReference>
<proteinExistence type="predicted"/>
<dbReference type="PROSITE" id="PS50048">
    <property type="entry name" value="ZN2_CY6_FUNGAL_2"/>
    <property type="match status" value="1"/>
</dbReference>
<dbReference type="PROSITE" id="PS00463">
    <property type="entry name" value="ZN2_CY6_FUNGAL_1"/>
    <property type="match status" value="1"/>
</dbReference>
<dbReference type="CDD" id="cd00067">
    <property type="entry name" value="GAL4"/>
    <property type="match status" value="1"/>
</dbReference>
<evidence type="ECO:0000256" key="1">
    <source>
        <dbReference type="ARBA" id="ARBA00004123"/>
    </source>
</evidence>
<dbReference type="OrthoDB" id="288726at2759"/>
<evidence type="ECO:0000259" key="3">
    <source>
        <dbReference type="PROSITE" id="PS50048"/>
    </source>
</evidence>
<dbReference type="Proteomes" id="UP000078397">
    <property type="component" value="Unassembled WGS sequence"/>
</dbReference>
<dbReference type="InterPro" id="IPR001138">
    <property type="entry name" value="Zn2Cys6_DnaBD"/>
</dbReference>
<sequence length="483" mass="54077">MRPRRRLKLRSRTGCSRCRARHQKCDEHRPSCTRCVEAGCDCVYSEGFAGLKLRAAHLASKRPTISAGVHGTTNDLPPFLDPSHYTLLIYLVEEATSAISCHESIRYDTSSALLCAGSNYPCFLYSGLVFAALHKVSFLRCPEAIQRVTMQILELRAKALSMLQIELQSQNKSDEEVVMATALMLATCELRYSPRHHTWRNHFEVTRRLIEQRQSSRKSQHGDTTLSRFIDRRFNTIQFLVSLPATWAPRTSPMTFGDCCELIPSLQTVGEIDGTMAFCRELLDVFRLVGKIEDIKYWSRNAGDPPALMVLEYWKDIAWQLVSIVLQMMERDIAQPPLLAADLGGTPSAQDVEEYRALNTIAQHVALICLYHHNIGLEHCHPNVTNSVSSIVQIAAALTQRVGLHPSICLTTALFTAGCVAGEEHQGAIAELLDVQYRVTKSQNTQVGLKLLKKLWVSAGGETSAGMAWDNEAEEMLQDFIPY</sequence>
<accession>A0A179EYP1</accession>
<dbReference type="Pfam" id="PF11951">
    <property type="entry name" value="Fungal_trans_2"/>
    <property type="match status" value="1"/>
</dbReference>
<gene>
    <name evidence="4" type="ORF">VFPPC_11655</name>
</gene>
<comment type="caution">
    <text evidence="4">The sequence shown here is derived from an EMBL/GenBank/DDBJ whole genome shotgun (WGS) entry which is preliminary data.</text>
</comment>
<reference evidence="4 5" key="1">
    <citation type="journal article" date="2016" name="PLoS Pathog.">
        <title>Biosynthesis of antibiotic leucinostatins in bio-control fungus Purpureocillium lilacinum and their inhibition on phytophthora revealed by genome mining.</title>
        <authorList>
            <person name="Wang G."/>
            <person name="Liu Z."/>
            <person name="Lin R."/>
            <person name="Li E."/>
            <person name="Mao Z."/>
            <person name="Ling J."/>
            <person name="Yang Y."/>
            <person name="Yin W.B."/>
            <person name="Xie B."/>
        </authorList>
    </citation>
    <scope>NUCLEOTIDE SEQUENCE [LARGE SCALE GENOMIC DNA]</scope>
    <source>
        <strain evidence="4">170</strain>
    </source>
</reference>
<protein>
    <submittedName>
        <fullName evidence="4">C6 finger domain-containing protein</fullName>
    </submittedName>
</protein>
<dbReference type="InterPro" id="IPR021858">
    <property type="entry name" value="Fun_TF"/>
</dbReference>
<dbReference type="Gene3D" id="4.10.240.10">
    <property type="entry name" value="Zn(2)-C6 fungal-type DNA-binding domain"/>
    <property type="match status" value="1"/>
</dbReference>
<name>A0A179EYP1_METCM</name>
<evidence type="ECO:0000313" key="4">
    <source>
        <dbReference type="EMBL" id="OAQ58317.1"/>
    </source>
</evidence>
<dbReference type="GO" id="GO:0000981">
    <property type="term" value="F:DNA-binding transcription factor activity, RNA polymerase II-specific"/>
    <property type="evidence" value="ECO:0007669"/>
    <property type="project" value="InterPro"/>
</dbReference>